<dbReference type="InterPro" id="IPR027462">
    <property type="entry name" value="ZapD_C"/>
</dbReference>
<dbReference type="Gene3D" id="2.60.440.10">
    <property type="entry name" value="YacF-like domains"/>
    <property type="match status" value="1"/>
</dbReference>
<organism evidence="1 2">
    <name type="scientific">Legionella geestiana</name>
    <dbReference type="NCBI Taxonomy" id="45065"/>
    <lineage>
        <taxon>Bacteria</taxon>
        <taxon>Pseudomonadati</taxon>
        <taxon>Pseudomonadota</taxon>
        <taxon>Gammaproteobacteria</taxon>
        <taxon>Legionellales</taxon>
        <taxon>Legionellaceae</taxon>
        <taxon>Legionella</taxon>
    </lineage>
</organism>
<dbReference type="Proteomes" id="UP000054785">
    <property type="component" value="Unassembled WGS sequence"/>
</dbReference>
<dbReference type="GO" id="GO:0032153">
    <property type="term" value="C:cell division site"/>
    <property type="evidence" value="ECO:0007669"/>
    <property type="project" value="TreeGrafter"/>
</dbReference>
<dbReference type="PANTHER" id="PTHR39455:SF1">
    <property type="entry name" value="CELL DIVISION PROTEIN ZAPD"/>
    <property type="match status" value="1"/>
</dbReference>
<dbReference type="OrthoDB" id="5648927at2"/>
<reference evidence="1 2" key="1">
    <citation type="submission" date="2015-11" db="EMBL/GenBank/DDBJ databases">
        <title>Genomic analysis of 38 Legionella species identifies large and diverse effector repertoires.</title>
        <authorList>
            <person name="Burstein D."/>
            <person name="Amaro F."/>
            <person name="Zusman T."/>
            <person name="Lifshitz Z."/>
            <person name="Cohen O."/>
            <person name="Gilbert J.A."/>
            <person name="Pupko T."/>
            <person name="Shuman H.A."/>
            <person name="Segal G."/>
        </authorList>
    </citation>
    <scope>NUCLEOTIDE SEQUENCE [LARGE SCALE GENOMIC DNA]</scope>
    <source>
        <strain evidence="1 2">ATCC 49504</strain>
    </source>
</reference>
<dbReference type="Pfam" id="PF07072">
    <property type="entry name" value="ZapD"/>
    <property type="match status" value="1"/>
</dbReference>
<keyword evidence="1" id="KW-0131">Cell cycle</keyword>
<dbReference type="Gene3D" id="1.10.3900.10">
    <property type="entry name" value="YacF-like"/>
    <property type="match status" value="1"/>
</dbReference>
<sequence length="248" mass="28730">MQNQTITFQVATHHLPKVALRLEYLLQSIEQACVEQHPVIHHYALKNLIEILKIIEKPELKSRFLKELMRIEHLVGRATPALPKTYAERLYQQILLLGHVSGRFGEGILHSPFLQSVKHAHLHQITEHAPHEPQLSVWLEGDISRREHDLHQWNGQLQTLRDTIYIYLTILRDNAQFSRIDLYSGFYQRQLPTRPCCHLVLVRMDKGAQVVPKIQMGHHGLTLRLLDISSLREVQHIPAVVDLAVCQL</sequence>
<dbReference type="PATRIC" id="fig|45065.4.peg.1896"/>
<dbReference type="AlphaFoldDB" id="A0A0W0TPA3"/>
<proteinExistence type="predicted"/>
<dbReference type="InterPro" id="IPR009777">
    <property type="entry name" value="ZapD"/>
</dbReference>
<keyword evidence="1" id="KW-0132">Cell division</keyword>
<dbReference type="GO" id="GO:0043093">
    <property type="term" value="P:FtsZ-dependent cytokinesis"/>
    <property type="evidence" value="ECO:0007669"/>
    <property type="project" value="TreeGrafter"/>
</dbReference>
<gene>
    <name evidence="1" type="primary">zapD</name>
    <name evidence="1" type="ORF">Lgee_1745</name>
</gene>
<keyword evidence="2" id="KW-1185">Reference proteome</keyword>
<dbReference type="PANTHER" id="PTHR39455">
    <property type="entry name" value="CELL DIVISION PROTEIN ZAPD"/>
    <property type="match status" value="1"/>
</dbReference>
<accession>A0A0W0TPA3</accession>
<protein>
    <submittedName>
        <fullName evidence="1">Cell division protein ZapD</fullName>
    </submittedName>
</protein>
<dbReference type="EMBL" id="LNYC01000070">
    <property type="protein sequence ID" value="KTC97424.1"/>
    <property type="molecule type" value="Genomic_DNA"/>
</dbReference>
<dbReference type="RefSeq" id="WP_028387157.1">
    <property type="nucleotide sequence ID" value="NZ_CAAAHN010000003.1"/>
</dbReference>
<evidence type="ECO:0000313" key="1">
    <source>
        <dbReference type="EMBL" id="KTC97424.1"/>
    </source>
</evidence>
<name>A0A0W0TPA3_9GAMM</name>
<comment type="caution">
    <text evidence="1">The sequence shown here is derived from an EMBL/GenBank/DDBJ whole genome shotgun (WGS) entry which is preliminary data.</text>
</comment>
<dbReference type="InterPro" id="IPR036268">
    <property type="entry name" value="ZapD_sf"/>
</dbReference>
<dbReference type="STRING" id="45065.Lgee_1745"/>
<evidence type="ECO:0000313" key="2">
    <source>
        <dbReference type="Proteomes" id="UP000054785"/>
    </source>
</evidence>
<dbReference type="SUPFAM" id="SSF160950">
    <property type="entry name" value="YacF-like"/>
    <property type="match status" value="1"/>
</dbReference>